<dbReference type="PANTHER" id="PTHR34227:SF13">
    <property type="entry name" value="TAT PROOFREADING CHAPERONE DMSD-RELATED"/>
    <property type="match status" value="1"/>
</dbReference>
<dbReference type="Gene3D" id="1.10.3480.10">
    <property type="entry name" value="TorD-like"/>
    <property type="match status" value="1"/>
</dbReference>
<dbReference type="AlphaFoldDB" id="C7N2X3"/>
<proteinExistence type="predicted"/>
<protein>
    <submittedName>
        <fullName evidence="2">Uncharacterized component of anaerobic dehydrogenase</fullName>
    </submittedName>
</protein>
<dbReference type="STRING" id="471855.Shel_04330"/>
<sequence length="211" mass="23192">MAQEQTYQGIAAAARMLGLLFSCDPKLDDESPELFATIANMDADETAAEWPGVDAGKASALLLDLQKNAPADHSELASAYRHLFVGPTKLAAPPYGSVYTDRDQVVFGESTIALRTWMRRAGIGADGLDGAPEDHIGTMLLLLSWLVEHKPELVEEYLTDHLLTWAPHYLDELEEAAEGGFYGTLARLANETLTGIEDELDLQVELPRFYR</sequence>
<dbReference type="Proteomes" id="UP000002026">
    <property type="component" value="Chromosome"/>
</dbReference>
<dbReference type="InterPro" id="IPR050289">
    <property type="entry name" value="TorD/DmsD_chaperones"/>
</dbReference>
<dbReference type="InterPro" id="IPR020945">
    <property type="entry name" value="DMSO/NO3_reduct_chaperone"/>
</dbReference>
<evidence type="ECO:0000313" key="2">
    <source>
        <dbReference type="EMBL" id="ACV21494.1"/>
    </source>
</evidence>
<dbReference type="EMBL" id="CP001684">
    <property type="protein sequence ID" value="ACV21494.1"/>
    <property type="molecule type" value="Genomic_DNA"/>
</dbReference>
<dbReference type="PANTHER" id="PTHR34227">
    <property type="entry name" value="CHAPERONE PROTEIN YCDY"/>
    <property type="match status" value="1"/>
</dbReference>
<dbReference type="PIRSF" id="PIRSF004690">
    <property type="entry name" value="DmsD"/>
    <property type="match status" value="1"/>
</dbReference>
<organism evidence="2 3">
    <name type="scientific">Slackia heliotrinireducens (strain ATCC 29202 / DSM 20476 / NCTC 11029 / RHS 1)</name>
    <name type="common">Peptococcus heliotrinreducens</name>
    <dbReference type="NCBI Taxonomy" id="471855"/>
    <lineage>
        <taxon>Bacteria</taxon>
        <taxon>Bacillati</taxon>
        <taxon>Actinomycetota</taxon>
        <taxon>Coriobacteriia</taxon>
        <taxon>Eggerthellales</taxon>
        <taxon>Eggerthellaceae</taxon>
        <taxon>Slackia</taxon>
    </lineage>
</organism>
<evidence type="ECO:0000256" key="1">
    <source>
        <dbReference type="ARBA" id="ARBA00023186"/>
    </source>
</evidence>
<dbReference type="eggNOG" id="COG3381">
    <property type="taxonomic scope" value="Bacteria"/>
</dbReference>
<keyword evidence="3" id="KW-1185">Reference proteome</keyword>
<keyword evidence="1" id="KW-0143">Chaperone</keyword>
<gene>
    <name evidence="2" type="ordered locus">Shel_04330</name>
</gene>
<dbReference type="NCBIfam" id="NF008632">
    <property type="entry name" value="PRK11621.1"/>
    <property type="match status" value="1"/>
</dbReference>
<dbReference type="SUPFAM" id="SSF89155">
    <property type="entry name" value="TorD-like"/>
    <property type="match status" value="1"/>
</dbReference>
<dbReference type="HOGENOM" id="CLU_077650_7_1_11"/>
<dbReference type="InterPro" id="IPR036411">
    <property type="entry name" value="TorD-like_sf"/>
</dbReference>
<dbReference type="RefSeq" id="WP_012797600.1">
    <property type="nucleotide sequence ID" value="NC_013165.1"/>
</dbReference>
<reference evidence="2 3" key="1">
    <citation type="journal article" date="2009" name="Stand. Genomic Sci.">
        <title>Complete genome sequence of Slackia heliotrinireducens type strain (RHS 1).</title>
        <authorList>
            <person name="Pukall R."/>
            <person name="Lapidus A."/>
            <person name="Nolan M."/>
            <person name="Copeland A."/>
            <person name="Glavina Del Rio T."/>
            <person name="Lucas S."/>
            <person name="Chen F."/>
            <person name="Tice H."/>
            <person name="Cheng J.F."/>
            <person name="Chertkov O."/>
            <person name="Bruce D."/>
            <person name="Goodwin L."/>
            <person name="Kuske C."/>
            <person name="Brettin T."/>
            <person name="Detter J.C."/>
            <person name="Han C."/>
            <person name="Pitluck S."/>
            <person name="Pati A."/>
            <person name="Mavrommatis K."/>
            <person name="Ivanova N."/>
            <person name="Ovchinnikova G."/>
            <person name="Chen A."/>
            <person name="Palaniappan K."/>
            <person name="Schneider S."/>
            <person name="Rohde M."/>
            <person name="Chain P."/>
            <person name="D'haeseleer P."/>
            <person name="Goker M."/>
            <person name="Bristow J."/>
            <person name="Eisen J.A."/>
            <person name="Markowitz V."/>
            <person name="Kyrpides N.C."/>
            <person name="Klenk H.P."/>
            <person name="Hugenholtz P."/>
        </authorList>
    </citation>
    <scope>NUCLEOTIDE SEQUENCE [LARGE SCALE GENOMIC DNA]</scope>
    <source>
        <strain evidence="3">ATCC 29202 / DSM 20476 / NCTC 11029 / RHS 1</strain>
    </source>
</reference>
<evidence type="ECO:0000313" key="3">
    <source>
        <dbReference type="Proteomes" id="UP000002026"/>
    </source>
</evidence>
<dbReference type="InterPro" id="IPR026269">
    <property type="entry name" value="DmsD-type"/>
</dbReference>
<dbReference type="Pfam" id="PF02613">
    <property type="entry name" value="Nitrate_red_del"/>
    <property type="match status" value="1"/>
</dbReference>
<name>C7N2X3_SLAHD</name>
<accession>C7N2X3</accession>
<dbReference type="KEGG" id="shi:Shel_04330"/>